<dbReference type="EMBL" id="SRMF01000002">
    <property type="protein sequence ID" value="TGG94281.1"/>
    <property type="molecule type" value="Genomic_DNA"/>
</dbReference>
<keyword evidence="1" id="KW-0812">Transmembrane</keyword>
<feature type="transmembrane region" description="Helical" evidence="1">
    <location>
        <begin position="212"/>
        <end position="233"/>
    </location>
</feature>
<keyword evidence="1" id="KW-0472">Membrane</keyword>
<comment type="caution">
    <text evidence="3">The sequence shown here is derived from an EMBL/GenBank/DDBJ whole genome shotgun (WGS) entry which is preliminary data.</text>
</comment>
<dbReference type="Pfam" id="PF07331">
    <property type="entry name" value="TctB"/>
    <property type="match status" value="1"/>
</dbReference>
<evidence type="ECO:0000256" key="1">
    <source>
        <dbReference type="SAM" id="Phobius"/>
    </source>
</evidence>
<proteinExistence type="predicted"/>
<accession>A0A4Z0WGF5</accession>
<sequence length="241" mass="25657">MTLYPSSMALMKRWVTSSRVWSKHKQAGLIGLASGGLPGKPRSRPMLVGCGVRHYNDKLCQDGSPMLLKNVISGLVCLVLGALLWWIAGDVPSFTATDELGGRFFPRLIAAMIMLASAGLIITGALGIEIAGGQVGGKKGQAQAPQVSKEDEEPVETAHVLGVPVGTARLISFVLVMLVYTLILDVIGYIPASLVTFAVMIWIAGEHRPVRVILGSVVITALLYTLFAIVFGMNVPEASLF</sequence>
<feature type="transmembrane region" description="Helical" evidence="1">
    <location>
        <begin position="108"/>
        <end position="131"/>
    </location>
</feature>
<feature type="domain" description="DUF1468" evidence="2">
    <location>
        <begin position="72"/>
        <end position="236"/>
    </location>
</feature>
<evidence type="ECO:0000313" key="4">
    <source>
        <dbReference type="Proteomes" id="UP000297475"/>
    </source>
</evidence>
<dbReference type="InterPro" id="IPR009936">
    <property type="entry name" value="DUF1468"/>
</dbReference>
<dbReference type="Proteomes" id="UP000297475">
    <property type="component" value="Unassembled WGS sequence"/>
</dbReference>
<organism evidence="3 4">
    <name type="scientific">Natronospirillum operosum</name>
    <dbReference type="NCBI Taxonomy" id="2759953"/>
    <lineage>
        <taxon>Bacteria</taxon>
        <taxon>Pseudomonadati</taxon>
        <taxon>Pseudomonadota</taxon>
        <taxon>Gammaproteobacteria</taxon>
        <taxon>Oceanospirillales</taxon>
        <taxon>Natronospirillaceae</taxon>
        <taxon>Natronospirillum</taxon>
    </lineage>
</organism>
<feature type="transmembrane region" description="Helical" evidence="1">
    <location>
        <begin position="186"/>
        <end position="205"/>
    </location>
</feature>
<feature type="transmembrane region" description="Helical" evidence="1">
    <location>
        <begin position="158"/>
        <end position="180"/>
    </location>
</feature>
<keyword evidence="4" id="KW-1185">Reference proteome</keyword>
<keyword evidence="1" id="KW-1133">Transmembrane helix</keyword>
<protein>
    <submittedName>
        <fullName evidence="3">Tripartite tricarboxylate transporter TctB family protein</fullName>
    </submittedName>
</protein>
<evidence type="ECO:0000259" key="2">
    <source>
        <dbReference type="Pfam" id="PF07331"/>
    </source>
</evidence>
<feature type="transmembrane region" description="Helical" evidence="1">
    <location>
        <begin position="67"/>
        <end position="88"/>
    </location>
</feature>
<gene>
    <name evidence="3" type="ORF">E4656_08940</name>
</gene>
<dbReference type="OrthoDB" id="2969509at2"/>
<name>A0A4Z0WGF5_9GAMM</name>
<reference evidence="3 4" key="1">
    <citation type="submission" date="2019-04" db="EMBL/GenBank/DDBJ databases">
        <title>Natronospirillum operosus gen. nov., sp. nov., a haloalkaliphilic satellite isolated from decaying biomass of laboratory culture of cyanobacterium Geitlerinema sp. and proposal of Natronospirillaceae fam. nov. and Saccharospirillaceae fam. nov.</title>
        <authorList>
            <person name="Kevbrin V."/>
            <person name="Boltyanskaya Y."/>
            <person name="Koziaeva V."/>
            <person name="Grouzdev D.S."/>
            <person name="Park M."/>
            <person name="Cho J."/>
        </authorList>
    </citation>
    <scope>NUCLEOTIDE SEQUENCE [LARGE SCALE GENOMIC DNA]</scope>
    <source>
        <strain evidence="3 4">G-116</strain>
    </source>
</reference>
<dbReference type="AlphaFoldDB" id="A0A4Z0WGF5"/>
<evidence type="ECO:0000313" key="3">
    <source>
        <dbReference type="EMBL" id="TGG94281.1"/>
    </source>
</evidence>